<dbReference type="PANTHER" id="PTHR35038">
    <property type="entry name" value="DISSIMILATORY SULFITE REDUCTASE SIRA"/>
    <property type="match status" value="1"/>
</dbReference>
<keyword evidence="2" id="KW-0802">TPR repeat</keyword>
<dbReference type="Pfam" id="PF13435">
    <property type="entry name" value="Cytochrome_C554"/>
    <property type="match status" value="2"/>
</dbReference>
<feature type="domain" description="Cytochrome c-552/4" evidence="5">
    <location>
        <begin position="176"/>
        <end position="214"/>
    </location>
</feature>
<dbReference type="PROSITE" id="PS50005">
    <property type="entry name" value="TPR"/>
    <property type="match status" value="1"/>
</dbReference>
<sequence>MNTHSKLNVLLPFLLLLFAGLSYAQDVKKNESAAEYVGGQQCVQCHQAEYDDWKGSHHELAMQEATAETVLGDFNNARFDYFGVVSEFYRKDDRFFVKTDGPDGALTEYPIAYAFGVYPLQQYLIKFPGGRLQALNIVWDTRSEEEGGQRWYHLYPDEPIKHDDELHWTGLNQNWNFMCADCHSTNLQKNYNSNTDSYDTTWSEIDVSCEACHGPASEHVRWAEAEAKGTAASYDWGEHKGFSLAFDERQGVAWSMNLETGIAKRSEPRTTQKELETCAACHSRRSTAHPNAKPGQPFGNNFHLSLLREPLYHVDGQVDGEVYVYGSFLQSKMYQAGVTCSDCHNPHSLELKADGDQVCAQCHSPAKFAQKSHHMHEPESEGASCVSCHMPEKNFMGIDARNDHSFRVPRPDLSASLGVPNTCTACHDDQDANWAADKLEQHFGKPESDHYAWALAAGQSGIPQGERLLSRLIMDKTQPEIVRATAVTLMPQYLSQESAQLLQMVAQSDEPLMGLALASAAEEIPAQYRQVFTVPLLYDDSRVTRGLAAQSMVGLSMERLPARVKEKYEEGLDVFVHSNQFNADRPESLTNLANFYQQQGMRDAAERYYRRAIEMSPYFTPAFINLSELSRQQGDESAVRKVLQEGLASAPQPAVIHHAMGLSYVREKNMPEALKYLRMAAEAEGSSARYLYVYAVALNSNGQAPQAIEVLEKGLERYPADTSLLSTLVSIYERQGNAKMAEYYRQKLTGRN</sequence>
<dbReference type="GO" id="GO:0016491">
    <property type="term" value="F:oxidoreductase activity"/>
    <property type="evidence" value="ECO:0007669"/>
    <property type="project" value="TreeGrafter"/>
</dbReference>
<dbReference type="InterPro" id="IPR019734">
    <property type="entry name" value="TPR_rpt"/>
</dbReference>
<name>A0A1N6NW40_9GAMM</name>
<dbReference type="SMART" id="SM00028">
    <property type="entry name" value="TPR"/>
    <property type="match status" value="3"/>
</dbReference>
<feature type="domain" description="Doubled CXXCH motif" evidence="4">
    <location>
        <begin position="339"/>
        <end position="367"/>
    </location>
</feature>
<evidence type="ECO:0000256" key="1">
    <source>
        <dbReference type="ARBA" id="ARBA00022729"/>
    </source>
</evidence>
<reference evidence="6 7" key="1">
    <citation type="submission" date="2017-01" db="EMBL/GenBank/DDBJ databases">
        <authorList>
            <person name="Mah S.A."/>
            <person name="Swanson W.J."/>
            <person name="Moy G.W."/>
            <person name="Vacquier V.D."/>
        </authorList>
    </citation>
    <scope>NUCLEOTIDE SEQUENCE [LARGE SCALE GENOMIC DNA]</scope>
    <source>
        <strain evidence="6 7">DSM 7027</strain>
    </source>
</reference>
<dbReference type="PANTHER" id="PTHR35038:SF8">
    <property type="entry name" value="C-TYPE POLYHEME CYTOCHROME OMCC"/>
    <property type="match status" value="1"/>
</dbReference>
<evidence type="ECO:0000313" key="7">
    <source>
        <dbReference type="Proteomes" id="UP000186895"/>
    </source>
</evidence>
<dbReference type="STRING" id="49186.SAMN05421647_101603"/>
<evidence type="ECO:0000256" key="2">
    <source>
        <dbReference type="PROSITE-ProRule" id="PRU00339"/>
    </source>
</evidence>
<dbReference type="EMBL" id="FTMN01000001">
    <property type="protein sequence ID" value="SIP96325.1"/>
    <property type="molecule type" value="Genomic_DNA"/>
</dbReference>
<feature type="chain" id="PRO_5013134021" evidence="3">
    <location>
        <begin position="25"/>
        <end position="752"/>
    </location>
</feature>
<feature type="repeat" description="TPR" evidence="2">
    <location>
        <begin position="586"/>
        <end position="619"/>
    </location>
</feature>
<dbReference type="eggNOG" id="COG0457">
    <property type="taxonomic scope" value="Bacteria"/>
</dbReference>
<dbReference type="SUPFAM" id="SSF48452">
    <property type="entry name" value="TPR-like"/>
    <property type="match status" value="1"/>
</dbReference>
<gene>
    <name evidence="6" type="ORF">SAMN05421647_101603</name>
</gene>
<dbReference type="Gene3D" id="1.10.1130.10">
    <property type="entry name" value="Flavocytochrome C3, Chain A"/>
    <property type="match status" value="2"/>
</dbReference>
<dbReference type="InterPro" id="IPR036280">
    <property type="entry name" value="Multihaem_cyt_sf"/>
</dbReference>
<dbReference type="InterPro" id="IPR011990">
    <property type="entry name" value="TPR-like_helical_dom_sf"/>
</dbReference>
<dbReference type="InterPro" id="IPR010177">
    <property type="entry name" value="Paired_CXXCH_1"/>
</dbReference>
<dbReference type="Pfam" id="PF13429">
    <property type="entry name" value="TPR_15"/>
    <property type="match status" value="1"/>
</dbReference>
<keyword evidence="1 3" id="KW-0732">Signal</keyword>
<proteinExistence type="predicted"/>
<evidence type="ECO:0000313" key="6">
    <source>
        <dbReference type="EMBL" id="SIP96325.1"/>
    </source>
</evidence>
<dbReference type="SUPFAM" id="SSF48695">
    <property type="entry name" value="Multiheme cytochromes"/>
    <property type="match status" value="1"/>
</dbReference>
<dbReference type="RefSeq" id="WP_076460688.1">
    <property type="nucleotide sequence ID" value="NZ_FTMN01000001.1"/>
</dbReference>
<dbReference type="Proteomes" id="UP000186895">
    <property type="component" value="Unassembled WGS sequence"/>
</dbReference>
<keyword evidence="7" id="KW-1185">Reference proteome</keyword>
<dbReference type="Pfam" id="PF09699">
    <property type="entry name" value="Paired_CXXCH_1"/>
    <property type="match status" value="1"/>
</dbReference>
<feature type="domain" description="Cytochrome c-552/4" evidence="5">
    <location>
        <begin position="41"/>
        <end position="67"/>
    </location>
</feature>
<feature type="signal peptide" evidence="3">
    <location>
        <begin position="1"/>
        <end position="24"/>
    </location>
</feature>
<accession>A0A1N6NW40</accession>
<evidence type="ECO:0000256" key="3">
    <source>
        <dbReference type="SAM" id="SignalP"/>
    </source>
</evidence>
<dbReference type="Gene3D" id="1.25.40.10">
    <property type="entry name" value="Tetratricopeptide repeat domain"/>
    <property type="match status" value="1"/>
</dbReference>
<dbReference type="AlphaFoldDB" id="A0A1N6NW40"/>
<dbReference type="InterPro" id="IPR051829">
    <property type="entry name" value="Multiheme_Cytochr_ET"/>
</dbReference>
<organism evidence="6 7">
    <name type="scientific">Marinobacterium stanieri</name>
    <dbReference type="NCBI Taxonomy" id="49186"/>
    <lineage>
        <taxon>Bacteria</taxon>
        <taxon>Pseudomonadati</taxon>
        <taxon>Pseudomonadota</taxon>
        <taxon>Gammaproteobacteria</taxon>
        <taxon>Oceanospirillales</taxon>
        <taxon>Oceanospirillaceae</taxon>
        <taxon>Marinobacterium</taxon>
    </lineage>
</organism>
<protein>
    <submittedName>
        <fullName evidence="6">Doubled CXXCH domain-containing protein</fullName>
    </submittedName>
</protein>
<dbReference type="InterPro" id="IPR023155">
    <property type="entry name" value="Cyt_c-552/4"/>
</dbReference>
<evidence type="ECO:0000259" key="5">
    <source>
        <dbReference type="Pfam" id="PF13435"/>
    </source>
</evidence>
<evidence type="ECO:0000259" key="4">
    <source>
        <dbReference type="Pfam" id="PF09699"/>
    </source>
</evidence>